<evidence type="ECO:0000313" key="2">
    <source>
        <dbReference type="Proteomes" id="UP000798662"/>
    </source>
</evidence>
<protein>
    <submittedName>
        <fullName evidence="1">Uncharacterized protein</fullName>
    </submittedName>
</protein>
<sequence length="228" mass="23144">MAASLPAHDASVDPFALVADDVEALSVALRSAVSVVQLPVLDAAAGHFFAAGGKRFRPAIVLLMSRAVAVGGAGAASPPAAAAAAAASAAASTATAAAADPASADALLLPSQRRLAEITEMIHTASLLHDDVIDASDTRRGVASVNAAYGNQVAVLAGDFLLARSSILLARLRNCDVVEELSTVIEHLTRELARLYAAEGVRVLGGVPPSVWRSALVNVAERVVTRSA</sequence>
<organism evidence="1 2">
    <name type="scientific">Pyropia yezoensis</name>
    <name type="common">Susabi-nori</name>
    <name type="synonym">Porphyra yezoensis</name>
    <dbReference type="NCBI Taxonomy" id="2788"/>
    <lineage>
        <taxon>Eukaryota</taxon>
        <taxon>Rhodophyta</taxon>
        <taxon>Bangiophyceae</taxon>
        <taxon>Bangiales</taxon>
        <taxon>Bangiaceae</taxon>
        <taxon>Pyropia</taxon>
    </lineage>
</organism>
<dbReference type="Proteomes" id="UP000798662">
    <property type="component" value="Chromosome 2"/>
</dbReference>
<reference evidence="1" key="1">
    <citation type="submission" date="2019-11" db="EMBL/GenBank/DDBJ databases">
        <title>Nori genome reveals adaptations in red seaweeds to the harsh intertidal environment.</title>
        <authorList>
            <person name="Wang D."/>
            <person name="Mao Y."/>
        </authorList>
    </citation>
    <scope>NUCLEOTIDE SEQUENCE</scope>
    <source>
        <tissue evidence="1">Gametophyte</tissue>
    </source>
</reference>
<name>A0ACC3C4A4_PYRYE</name>
<dbReference type="EMBL" id="CM020619">
    <property type="protein sequence ID" value="KAK1864992.1"/>
    <property type="molecule type" value="Genomic_DNA"/>
</dbReference>
<gene>
    <name evidence="1" type="ORF">I4F81_007528</name>
</gene>
<evidence type="ECO:0000313" key="1">
    <source>
        <dbReference type="EMBL" id="KAK1864992.1"/>
    </source>
</evidence>
<comment type="caution">
    <text evidence="1">The sequence shown here is derived from an EMBL/GenBank/DDBJ whole genome shotgun (WGS) entry which is preliminary data.</text>
</comment>
<keyword evidence="2" id="KW-1185">Reference proteome</keyword>
<accession>A0ACC3C4A4</accession>
<proteinExistence type="predicted"/>